<proteinExistence type="predicted"/>
<evidence type="ECO:0008006" key="3">
    <source>
        <dbReference type="Google" id="ProtNLM"/>
    </source>
</evidence>
<organism evidence="1 2">
    <name type="scientific">Colocasia esculenta</name>
    <name type="common">Wild taro</name>
    <name type="synonym">Arum esculentum</name>
    <dbReference type="NCBI Taxonomy" id="4460"/>
    <lineage>
        <taxon>Eukaryota</taxon>
        <taxon>Viridiplantae</taxon>
        <taxon>Streptophyta</taxon>
        <taxon>Embryophyta</taxon>
        <taxon>Tracheophyta</taxon>
        <taxon>Spermatophyta</taxon>
        <taxon>Magnoliopsida</taxon>
        <taxon>Liliopsida</taxon>
        <taxon>Araceae</taxon>
        <taxon>Aroideae</taxon>
        <taxon>Colocasieae</taxon>
        <taxon>Colocasia</taxon>
    </lineage>
</organism>
<dbReference type="AlphaFoldDB" id="A0A843VZK0"/>
<protein>
    <recommendedName>
        <fullName evidence="3">Retrotransposon gag domain-containing protein</fullName>
    </recommendedName>
</protein>
<dbReference type="PANTHER" id="PTHR34482">
    <property type="entry name" value="DNA DAMAGE-INDUCIBLE PROTEIN 1-LIKE"/>
    <property type="match status" value="1"/>
</dbReference>
<dbReference type="Proteomes" id="UP000652761">
    <property type="component" value="Unassembled WGS sequence"/>
</dbReference>
<accession>A0A843VZK0</accession>
<evidence type="ECO:0000313" key="1">
    <source>
        <dbReference type="EMBL" id="MQL98920.1"/>
    </source>
</evidence>
<evidence type="ECO:0000313" key="2">
    <source>
        <dbReference type="Proteomes" id="UP000652761"/>
    </source>
</evidence>
<comment type="caution">
    <text evidence="1">The sequence shown here is derived from an EMBL/GenBank/DDBJ whole genome shotgun (WGS) entry which is preliminary data.</text>
</comment>
<gene>
    <name evidence="1" type="ORF">Taro_031634</name>
</gene>
<dbReference type="PANTHER" id="PTHR34482:SF36">
    <property type="entry name" value="RETROTRANSPOSON GAG DOMAIN-CONTAINING PROTEIN"/>
    <property type="match status" value="1"/>
</dbReference>
<sequence>MEFAALKQESMSVAKYEAQFAHLAVYALHLVGTERLKANRFMDGLRPMLIEKLRPHNIQTYTEMVQRAQLVEDTKAKVEVMRGRDISKPNFIKRGAIDTTGTFPNNTNNNNNYYYNNNKRPTTAKDYGMEKKIKLEETTMVEYCKFCDKPRYQADKCWKKAGVCLRCGSHDHHIPNCPMLKDQAGRNQRVVKHQGRVNAITQAELPEGGGVSVQTWTPTLILASSDMDANFSDLHAQQSCKLMKQGMATHWGMSPNGSDGVLSP</sequence>
<dbReference type="EMBL" id="NMUH01002265">
    <property type="protein sequence ID" value="MQL98920.1"/>
    <property type="molecule type" value="Genomic_DNA"/>
</dbReference>
<reference evidence="1" key="1">
    <citation type="submission" date="2017-07" db="EMBL/GenBank/DDBJ databases">
        <title>Taro Niue Genome Assembly and Annotation.</title>
        <authorList>
            <person name="Atibalentja N."/>
            <person name="Keating K."/>
            <person name="Fields C.J."/>
        </authorList>
    </citation>
    <scope>NUCLEOTIDE SEQUENCE</scope>
    <source>
        <strain evidence="1">Niue_2</strain>
        <tissue evidence="1">Leaf</tissue>
    </source>
</reference>
<name>A0A843VZK0_COLES</name>
<keyword evidence="2" id="KW-1185">Reference proteome</keyword>